<keyword evidence="11" id="KW-1185">Reference proteome</keyword>
<evidence type="ECO:0000256" key="4">
    <source>
        <dbReference type="ARBA" id="ARBA00023125"/>
    </source>
</evidence>
<keyword evidence="6" id="KW-0539">Nucleus</keyword>
<feature type="domain" description="HTH myb-type" evidence="9">
    <location>
        <begin position="10"/>
        <end position="62"/>
    </location>
</feature>
<sequence>MDKKPCKSQEVEVRKGPWTMEEDLILINYIANHGEGVWNSLAKAAGLKRTGKSCRLRWLNYLRPDVRRGNITPEEQFLIMELHAKWGNRWSKIAKHLPGRTDNEIKNYWRTRIQKHMNKQAEVCYSNQSDCELLDQQASSSQLPCNSTNTTNAEFVGTSYSPLSSFDYYNNIEPFSGQQQQQIMLESPSNQEDNYWNMEDIWSMQILNGN</sequence>
<dbReference type="FunFam" id="1.10.10.60:FF:000358">
    <property type="entry name" value="Myb-related protein 305"/>
    <property type="match status" value="1"/>
</dbReference>
<dbReference type="InterPro" id="IPR001005">
    <property type="entry name" value="SANT/Myb"/>
</dbReference>
<name>A0A9D3WGW1_9ROSI</name>
<evidence type="ECO:0000256" key="3">
    <source>
        <dbReference type="ARBA" id="ARBA00023015"/>
    </source>
</evidence>
<evidence type="ECO:0000313" key="11">
    <source>
        <dbReference type="Proteomes" id="UP000828251"/>
    </source>
</evidence>
<dbReference type="Pfam" id="PF00249">
    <property type="entry name" value="Myb_DNA-binding"/>
    <property type="match status" value="2"/>
</dbReference>
<comment type="caution">
    <text evidence="10">The sequence shown here is derived from an EMBL/GenBank/DDBJ whole genome shotgun (WGS) entry which is preliminary data.</text>
</comment>
<dbReference type="InterPro" id="IPR017930">
    <property type="entry name" value="Myb_dom"/>
</dbReference>
<feature type="domain" description="Myb-like" evidence="8">
    <location>
        <begin position="10"/>
        <end position="62"/>
    </location>
</feature>
<organism evidence="10 11">
    <name type="scientific">Gossypium stocksii</name>
    <dbReference type="NCBI Taxonomy" id="47602"/>
    <lineage>
        <taxon>Eukaryota</taxon>
        <taxon>Viridiplantae</taxon>
        <taxon>Streptophyta</taxon>
        <taxon>Embryophyta</taxon>
        <taxon>Tracheophyta</taxon>
        <taxon>Spermatophyta</taxon>
        <taxon>Magnoliopsida</taxon>
        <taxon>eudicotyledons</taxon>
        <taxon>Gunneridae</taxon>
        <taxon>Pentapetalae</taxon>
        <taxon>rosids</taxon>
        <taxon>malvids</taxon>
        <taxon>Malvales</taxon>
        <taxon>Malvaceae</taxon>
        <taxon>Malvoideae</taxon>
        <taxon>Gossypium</taxon>
    </lineage>
</organism>
<dbReference type="PANTHER" id="PTHR45675">
    <property type="entry name" value="MYB TRANSCRIPTION FACTOR-RELATED-RELATED"/>
    <property type="match status" value="1"/>
</dbReference>
<dbReference type="GO" id="GO:0005634">
    <property type="term" value="C:nucleus"/>
    <property type="evidence" value="ECO:0007669"/>
    <property type="project" value="UniProtKB-SubCell"/>
</dbReference>
<evidence type="ECO:0000256" key="5">
    <source>
        <dbReference type="ARBA" id="ARBA00023163"/>
    </source>
</evidence>
<comment type="subunit">
    <text evidence="7">Interacts (via N-terminus) with TIFY10A/JAZ1, TIFY5A/JAZ8 AND TIFY3A/JAZ11.</text>
</comment>
<gene>
    <name evidence="10" type="ORF">J1N35_000149</name>
</gene>
<dbReference type="Gene3D" id="1.10.10.60">
    <property type="entry name" value="Homeodomain-like"/>
    <property type="match status" value="2"/>
</dbReference>
<dbReference type="OrthoDB" id="2143914at2759"/>
<reference evidence="10 11" key="1">
    <citation type="journal article" date="2021" name="Plant Biotechnol. J.">
        <title>Multi-omics assisted identification of the key and species-specific regulatory components of drought-tolerant mechanisms in Gossypium stocksii.</title>
        <authorList>
            <person name="Yu D."/>
            <person name="Ke L."/>
            <person name="Zhang D."/>
            <person name="Wu Y."/>
            <person name="Sun Y."/>
            <person name="Mei J."/>
            <person name="Sun J."/>
            <person name="Sun Y."/>
        </authorList>
    </citation>
    <scope>NUCLEOTIDE SEQUENCE [LARGE SCALE GENOMIC DNA]</scope>
    <source>
        <strain evidence="11">cv. E1</strain>
        <tissue evidence="10">Leaf</tissue>
    </source>
</reference>
<accession>A0A9D3WGW1</accession>
<keyword evidence="4" id="KW-0238">DNA-binding</keyword>
<feature type="domain" description="Myb-like" evidence="8">
    <location>
        <begin position="63"/>
        <end position="113"/>
    </location>
</feature>
<dbReference type="PROSITE" id="PS51294">
    <property type="entry name" value="HTH_MYB"/>
    <property type="match status" value="2"/>
</dbReference>
<dbReference type="CDD" id="cd00167">
    <property type="entry name" value="SANT"/>
    <property type="match status" value="2"/>
</dbReference>
<dbReference type="EMBL" id="JAIQCV010000001">
    <property type="protein sequence ID" value="KAH1128771.1"/>
    <property type="molecule type" value="Genomic_DNA"/>
</dbReference>
<dbReference type="AlphaFoldDB" id="A0A9D3WGW1"/>
<dbReference type="GO" id="GO:0009740">
    <property type="term" value="P:gibberellic acid mediated signaling pathway"/>
    <property type="evidence" value="ECO:0007669"/>
    <property type="project" value="UniProtKB-ARBA"/>
</dbReference>
<dbReference type="InterPro" id="IPR044676">
    <property type="entry name" value="EOBI/EOBII-like_plant"/>
</dbReference>
<dbReference type="SUPFAM" id="SSF46689">
    <property type="entry name" value="Homeodomain-like"/>
    <property type="match status" value="1"/>
</dbReference>
<evidence type="ECO:0000259" key="9">
    <source>
        <dbReference type="PROSITE" id="PS51294"/>
    </source>
</evidence>
<keyword evidence="3" id="KW-0805">Transcription regulation</keyword>
<feature type="domain" description="HTH myb-type" evidence="9">
    <location>
        <begin position="63"/>
        <end position="117"/>
    </location>
</feature>
<keyword evidence="2" id="KW-0677">Repeat</keyword>
<dbReference type="InterPro" id="IPR009057">
    <property type="entry name" value="Homeodomain-like_sf"/>
</dbReference>
<dbReference type="GO" id="GO:0043565">
    <property type="term" value="F:sequence-specific DNA binding"/>
    <property type="evidence" value="ECO:0007669"/>
    <property type="project" value="InterPro"/>
</dbReference>
<comment type="subcellular location">
    <subcellularLocation>
        <location evidence="1">Nucleus</location>
    </subcellularLocation>
</comment>
<keyword evidence="5" id="KW-0804">Transcription</keyword>
<evidence type="ECO:0000256" key="7">
    <source>
        <dbReference type="ARBA" id="ARBA00065410"/>
    </source>
</evidence>
<dbReference type="FunFam" id="1.10.10.60:FF:000011">
    <property type="entry name" value="Myb transcription factor"/>
    <property type="match status" value="1"/>
</dbReference>
<dbReference type="SMART" id="SM00717">
    <property type="entry name" value="SANT"/>
    <property type="match status" value="2"/>
</dbReference>
<proteinExistence type="predicted"/>
<evidence type="ECO:0000256" key="6">
    <source>
        <dbReference type="ARBA" id="ARBA00023242"/>
    </source>
</evidence>
<dbReference type="GO" id="GO:0080086">
    <property type="term" value="P:stamen filament development"/>
    <property type="evidence" value="ECO:0007669"/>
    <property type="project" value="UniProtKB-ARBA"/>
</dbReference>
<dbReference type="PROSITE" id="PS50090">
    <property type="entry name" value="MYB_LIKE"/>
    <property type="match status" value="2"/>
</dbReference>
<evidence type="ECO:0000259" key="8">
    <source>
        <dbReference type="PROSITE" id="PS50090"/>
    </source>
</evidence>
<dbReference type="Proteomes" id="UP000828251">
    <property type="component" value="Unassembled WGS sequence"/>
</dbReference>
<evidence type="ECO:0000256" key="1">
    <source>
        <dbReference type="ARBA" id="ARBA00004123"/>
    </source>
</evidence>
<protein>
    <submittedName>
        <fullName evidence="10">Uncharacterized protein</fullName>
    </submittedName>
</protein>
<dbReference type="PANTHER" id="PTHR45675:SF44">
    <property type="entry name" value="TRANSCRIPTION FACTOR MYB24"/>
    <property type="match status" value="1"/>
</dbReference>
<evidence type="ECO:0000256" key="2">
    <source>
        <dbReference type="ARBA" id="ARBA00022737"/>
    </source>
</evidence>
<evidence type="ECO:0000313" key="10">
    <source>
        <dbReference type="EMBL" id="KAH1128771.1"/>
    </source>
</evidence>
<dbReference type="GO" id="GO:0003700">
    <property type="term" value="F:DNA-binding transcription factor activity"/>
    <property type="evidence" value="ECO:0007669"/>
    <property type="project" value="InterPro"/>
</dbReference>
<dbReference type="GO" id="GO:0009867">
    <property type="term" value="P:jasmonic acid mediated signaling pathway"/>
    <property type="evidence" value="ECO:0007669"/>
    <property type="project" value="UniProtKB-ARBA"/>
</dbReference>
<dbReference type="GO" id="GO:1990841">
    <property type="term" value="F:promoter-specific chromatin binding"/>
    <property type="evidence" value="ECO:0007669"/>
    <property type="project" value="UniProtKB-ARBA"/>
</dbReference>